<evidence type="ECO:0000256" key="1">
    <source>
        <dbReference type="ARBA" id="ARBA00010790"/>
    </source>
</evidence>
<evidence type="ECO:0000259" key="3">
    <source>
        <dbReference type="Pfam" id="PF05199"/>
    </source>
</evidence>
<dbReference type="EMBL" id="CP015006">
    <property type="protein sequence ID" value="AMS44457.1"/>
    <property type="molecule type" value="Genomic_DNA"/>
</dbReference>
<dbReference type="Gene3D" id="3.50.50.60">
    <property type="entry name" value="FAD/NAD(P)-binding domain"/>
    <property type="match status" value="1"/>
</dbReference>
<dbReference type="PANTHER" id="PTHR11552">
    <property type="entry name" value="GLUCOSE-METHANOL-CHOLINE GMC OXIDOREDUCTASE"/>
    <property type="match status" value="1"/>
</dbReference>
<dbReference type="PANTHER" id="PTHR11552:SF147">
    <property type="entry name" value="CHOLINE DEHYDROGENASE, MITOCHONDRIAL"/>
    <property type="match status" value="1"/>
</dbReference>
<dbReference type="Pfam" id="PF05199">
    <property type="entry name" value="GMC_oxred_C"/>
    <property type="match status" value="1"/>
</dbReference>
<reference evidence="4 5" key="1">
    <citation type="submission" date="2016-03" db="EMBL/GenBank/DDBJ databases">
        <title>Complete genome of Aminobacter aminovorans KCTC 2477.</title>
        <authorList>
            <person name="Kim K.M."/>
        </authorList>
    </citation>
    <scope>NUCLEOTIDE SEQUENCE [LARGE SCALE GENOMIC DNA]</scope>
    <source>
        <strain evidence="4 5">KCTC 2477</strain>
        <plasmid evidence="4 5">pAA01</plasmid>
    </source>
</reference>
<dbReference type="GO" id="GO:0050660">
    <property type="term" value="F:flavin adenine dinucleotide binding"/>
    <property type="evidence" value="ECO:0007669"/>
    <property type="project" value="InterPro"/>
</dbReference>
<dbReference type="Gene3D" id="3.30.410.40">
    <property type="match status" value="1"/>
</dbReference>
<sequence>MVGEKADVGAGKQQQQRAFHVRGRRSPGEIDAAIWSFGHVGAPRPQHVRDNGDIDAWVRETMESTYHPCGSCRMGEDAMAVVDGQLKVRGIEGLR</sequence>
<dbReference type="GO" id="GO:0016614">
    <property type="term" value="F:oxidoreductase activity, acting on CH-OH group of donors"/>
    <property type="evidence" value="ECO:0007669"/>
    <property type="project" value="InterPro"/>
</dbReference>
<name>A0AAC8YTZ2_AMIAI</name>
<evidence type="ECO:0000313" key="4">
    <source>
        <dbReference type="EMBL" id="AMS44457.1"/>
    </source>
</evidence>
<feature type="domain" description="Glucose-methanol-choline oxidoreductase C-terminal" evidence="3">
    <location>
        <begin position="35"/>
        <end position="95"/>
    </location>
</feature>
<dbReference type="Proteomes" id="UP000075755">
    <property type="component" value="Plasmid pAA01"/>
</dbReference>
<protein>
    <recommendedName>
        <fullName evidence="3">Glucose-methanol-choline oxidoreductase C-terminal domain-containing protein</fullName>
    </recommendedName>
</protein>
<comment type="similarity">
    <text evidence="1">Belongs to the GMC oxidoreductase family.</text>
</comment>
<evidence type="ECO:0000313" key="5">
    <source>
        <dbReference type="Proteomes" id="UP000075755"/>
    </source>
</evidence>
<organism evidence="4 5">
    <name type="scientific">Aminobacter aminovorans</name>
    <name type="common">Chelatobacter heintzii</name>
    <dbReference type="NCBI Taxonomy" id="83263"/>
    <lineage>
        <taxon>Bacteria</taxon>
        <taxon>Pseudomonadati</taxon>
        <taxon>Pseudomonadota</taxon>
        <taxon>Alphaproteobacteria</taxon>
        <taxon>Hyphomicrobiales</taxon>
        <taxon>Phyllobacteriaceae</taxon>
        <taxon>Aminobacter</taxon>
    </lineage>
</organism>
<dbReference type="KEGG" id="aak:AA2016_5552"/>
<accession>A0AAC8YTZ2</accession>
<geneLocation type="plasmid" evidence="4 5">
    <name>pAA01</name>
</geneLocation>
<dbReference type="InterPro" id="IPR007867">
    <property type="entry name" value="GMC_OxRtase_C"/>
</dbReference>
<dbReference type="InterPro" id="IPR012132">
    <property type="entry name" value="GMC_OxRdtase"/>
</dbReference>
<dbReference type="InterPro" id="IPR036188">
    <property type="entry name" value="FAD/NAD-bd_sf"/>
</dbReference>
<gene>
    <name evidence="4" type="ORF">AA2016_5552</name>
</gene>
<dbReference type="AlphaFoldDB" id="A0AAC8YTZ2"/>
<keyword evidence="4" id="KW-0614">Plasmid</keyword>
<feature type="region of interest" description="Disordered" evidence="2">
    <location>
        <begin position="1"/>
        <end position="25"/>
    </location>
</feature>
<evidence type="ECO:0000256" key="2">
    <source>
        <dbReference type="SAM" id="MobiDB-lite"/>
    </source>
</evidence>
<proteinExistence type="inferred from homology"/>